<reference evidence="2" key="1">
    <citation type="journal article" date="2021" name="Proc. Natl. Acad. Sci. U.S.A.">
        <title>A Catalog of Tens of Thousands of Viruses from Human Metagenomes Reveals Hidden Associations with Chronic Diseases.</title>
        <authorList>
            <person name="Tisza M.J."/>
            <person name="Buck C.B."/>
        </authorList>
    </citation>
    <scope>NUCLEOTIDE SEQUENCE</scope>
    <source>
        <strain evidence="2">Ct7gc4</strain>
    </source>
</reference>
<proteinExistence type="predicted"/>
<protein>
    <submittedName>
        <fullName evidence="2">Uncharacterized protein</fullName>
    </submittedName>
</protein>
<evidence type="ECO:0000313" key="2">
    <source>
        <dbReference type="EMBL" id="DAD94900.1"/>
    </source>
</evidence>
<organism evidence="2">
    <name type="scientific">Podoviridae sp. ct7gc4</name>
    <dbReference type="NCBI Taxonomy" id="2826542"/>
    <lineage>
        <taxon>Viruses</taxon>
        <taxon>Duplodnaviria</taxon>
        <taxon>Heunggongvirae</taxon>
        <taxon>Uroviricota</taxon>
        <taxon>Caudoviricetes</taxon>
    </lineage>
</organism>
<dbReference type="EMBL" id="BK015185">
    <property type="protein sequence ID" value="DAD94900.1"/>
    <property type="molecule type" value="Genomic_DNA"/>
</dbReference>
<evidence type="ECO:0000256" key="1">
    <source>
        <dbReference type="SAM" id="MobiDB-lite"/>
    </source>
</evidence>
<accession>A0A8S5NKK6</accession>
<feature type="region of interest" description="Disordered" evidence="1">
    <location>
        <begin position="1"/>
        <end position="48"/>
    </location>
</feature>
<sequence length="48" mass="4963">MAGSGVCVPSRFDGPTVRQVGKAIRSDVDVRSQRPATARGPAQPSKPA</sequence>
<name>A0A8S5NKK6_9CAUD</name>